<protein>
    <recommendedName>
        <fullName evidence="3">COMM domain-containing protein</fullName>
    </recommendedName>
</protein>
<dbReference type="InParanoid" id="A0BTQ3"/>
<organism evidence="1 2">
    <name type="scientific">Paramecium tetraurelia</name>
    <dbReference type="NCBI Taxonomy" id="5888"/>
    <lineage>
        <taxon>Eukaryota</taxon>
        <taxon>Sar</taxon>
        <taxon>Alveolata</taxon>
        <taxon>Ciliophora</taxon>
        <taxon>Intramacronucleata</taxon>
        <taxon>Oligohymenophorea</taxon>
        <taxon>Peniculida</taxon>
        <taxon>Parameciidae</taxon>
        <taxon>Paramecium</taxon>
    </lineage>
</organism>
<dbReference type="GeneID" id="5015105"/>
<gene>
    <name evidence="1" type="ORF">GSPATT00032152001</name>
</gene>
<dbReference type="Proteomes" id="UP000000600">
    <property type="component" value="Unassembled WGS sequence"/>
</dbReference>
<dbReference type="RefSeq" id="XP_001429318.1">
    <property type="nucleotide sequence ID" value="XM_001429281.1"/>
</dbReference>
<sequence>MIENNNNPSQINLRSESIRNILNKTDFNIQYFLSIKLLSNLSRNYKELENGIYIIRMIFFQVNPRHCPSPQQFSIAFLRWNGNLILVNMKRKFIDQLKEAYEIELDSQLVNQVNWRVTLDKVFSEIMNKGVKLEILLRTYQQIK</sequence>
<dbReference type="AlphaFoldDB" id="A0BTQ3"/>
<dbReference type="HOGENOM" id="CLU_1800188_0_0_1"/>
<dbReference type="EMBL" id="CT868017">
    <property type="protein sequence ID" value="CAK61920.1"/>
    <property type="molecule type" value="Genomic_DNA"/>
</dbReference>
<keyword evidence="2" id="KW-1185">Reference proteome</keyword>
<name>A0BTQ3_PARTE</name>
<evidence type="ECO:0000313" key="2">
    <source>
        <dbReference type="Proteomes" id="UP000000600"/>
    </source>
</evidence>
<dbReference type="KEGG" id="ptm:GSPATT00032152001"/>
<proteinExistence type="predicted"/>
<accession>A0BTQ3</accession>
<evidence type="ECO:0008006" key="3">
    <source>
        <dbReference type="Google" id="ProtNLM"/>
    </source>
</evidence>
<reference evidence="1 2" key="1">
    <citation type="journal article" date="2006" name="Nature">
        <title>Global trends of whole-genome duplications revealed by the ciliate Paramecium tetraurelia.</title>
        <authorList>
            <consortium name="Genoscope"/>
            <person name="Aury J.-M."/>
            <person name="Jaillon O."/>
            <person name="Duret L."/>
            <person name="Noel B."/>
            <person name="Jubin C."/>
            <person name="Porcel B.M."/>
            <person name="Segurens B."/>
            <person name="Daubin V."/>
            <person name="Anthouard V."/>
            <person name="Aiach N."/>
            <person name="Arnaiz O."/>
            <person name="Billaut A."/>
            <person name="Beisson J."/>
            <person name="Blanc I."/>
            <person name="Bouhouche K."/>
            <person name="Camara F."/>
            <person name="Duharcourt S."/>
            <person name="Guigo R."/>
            <person name="Gogendeau D."/>
            <person name="Katinka M."/>
            <person name="Keller A.-M."/>
            <person name="Kissmehl R."/>
            <person name="Klotz C."/>
            <person name="Koll F."/>
            <person name="Le Moue A."/>
            <person name="Lepere C."/>
            <person name="Malinsky S."/>
            <person name="Nowacki M."/>
            <person name="Nowak J.K."/>
            <person name="Plattner H."/>
            <person name="Poulain J."/>
            <person name="Ruiz F."/>
            <person name="Serrano V."/>
            <person name="Zagulski M."/>
            <person name="Dessen P."/>
            <person name="Betermier M."/>
            <person name="Weissenbach J."/>
            <person name="Scarpelli C."/>
            <person name="Schachter V."/>
            <person name="Sperling L."/>
            <person name="Meyer E."/>
            <person name="Cohen J."/>
            <person name="Wincker P."/>
        </authorList>
    </citation>
    <scope>NUCLEOTIDE SEQUENCE [LARGE SCALE GENOMIC DNA]</scope>
    <source>
        <strain evidence="1 2">Stock d4-2</strain>
    </source>
</reference>
<evidence type="ECO:0000313" key="1">
    <source>
        <dbReference type="EMBL" id="CAK61920.1"/>
    </source>
</evidence>